<comment type="caution">
    <text evidence="1">The sequence shown here is derived from an EMBL/GenBank/DDBJ whole genome shotgun (WGS) entry which is preliminary data.</text>
</comment>
<dbReference type="AlphaFoldDB" id="A0A418E4J9"/>
<sequence length="90" mass="10298">MYCEGGREVNEDLKAHIAFGDEGFNVEYLRDLSLRDGVWEVLIKRLGLDNLESFYEVVPVLFCRWAKTRSNEDGVSELIDDRTSACGHPM</sequence>
<proteinExistence type="predicted"/>
<dbReference type="Proteomes" id="UP000285430">
    <property type="component" value="Unassembled WGS sequence"/>
</dbReference>
<organism evidence="1 2">
    <name type="scientific">Aphanomyces astaci</name>
    <name type="common">Crayfish plague agent</name>
    <dbReference type="NCBI Taxonomy" id="112090"/>
    <lineage>
        <taxon>Eukaryota</taxon>
        <taxon>Sar</taxon>
        <taxon>Stramenopiles</taxon>
        <taxon>Oomycota</taxon>
        <taxon>Saprolegniomycetes</taxon>
        <taxon>Saprolegniales</taxon>
        <taxon>Verrucalvaceae</taxon>
        <taxon>Aphanomyces</taxon>
    </lineage>
</organism>
<dbReference type="EMBL" id="QUTH01007024">
    <property type="protein sequence ID" value="RHZ05654.1"/>
    <property type="molecule type" value="Genomic_DNA"/>
</dbReference>
<gene>
    <name evidence="1" type="ORF">DYB37_012789</name>
</gene>
<reference evidence="1 2" key="1">
    <citation type="submission" date="2018-08" db="EMBL/GenBank/DDBJ databases">
        <title>Aphanomyces genome sequencing and annotation.</title>
        <authorList>
            <person name="Minardi D."/>
            <person name="Oidtmann B."/>
            <person name="Van Der Giezen M."/>
            <person name="Studholme D.J."/>
        </authorList>
    </citation>
    <scope>NUCLEOTIDE SEQUENCE [LARGE SCALE GENOMIC DNA]</scope>
    <source>
        <strain evidence="1 2">Da</strain>
    </source>
</reference>
<evidence type="ECO:0000313" key="2">
    <source>
        <dbReference type="Proteomes" id="UP000285430"/>
    </source>
</evidence>
<accession>A0A418E4J9</accession>
<evidence type="ECO:0000313" key="1">
    <source>
        <dbReference type="EMBL" id="RHZ05654.1"/>
    </source>
</evidence>
<protein>
    <submittedName>
        <fullName evidence="1">Uncharacterized protein</fullName>
    </submittedName>
</protein>
<dbReference type="VEuPathDB" id="FungiDB:H257_16234"/>
<name>A0A418E4J9_APHAT</name>